<reference evidence="2" key="1">
    <citation type="journal article" date="2019" name="Int. J. Syst. Evol. Microbiol.">
        <title>The Global Catalogue of Microorganisms (GCM) 10K type strain sequencing project: providing services to taxonomists for standard genome sequencing and annotation.</title>
        <authorList>
            <consortium name="The Broad Institute Genomics Platform"/>
            <consortium name="The Broad Institute Genome Sequencing Center for Infectious Disease"/>
            <person name="Wu L."/>
            <person name="Ma J."/>
        </authorList>
    </citation>
    <scope>NUCLEOTIDE SEQUENCE [LARGE SCALE GENOMIC DNA]</scope>
    <source>
        <strain evidence="2">JCM 17705</strain>
    </source>
</reference>
<proteinExistence type="predicted"/>
<keyword evidence="2" id="KW-1185">Reference proteome</keyword>
<dbReference type="EMBL" id="BAABFT010000003">
    <property type="protein sequence ID" value="GAA4318901.1"/>
    <property type="molecule type" value="Genomic_DNA"/>
</dbReference>
<name>A0ABP8G7B1_9SPHI</name>
<sequence>MKPQSQYQPQFIKAIPWDKIEEHYSQLIVDHGFEFQNILSLVQYISNTGLSEKLFGYTSLHKLVITIYDTPEWNRESLHVELETATGKVYFTYHSKPFEKVVERCYNEDEIISGFIKYVKMLKW</sequence>
<organism evidence="1 2">
    <name type="scientific">Mucilaginibacter gynuensis</name>
    <dbReference type="NCBI Taxonomy" id="1302236"/>
    <lineage>
        <taxon>Bacteria</taxon>
        <taxon>Pseudomonadati</taxon>
        <taxon>Bacteroidota</taxon>
        <taxon>Sphingobacteriia</taxon>
        <taxon>Sphingobacteriales</taxon>
        <taxon>Sphingobacteriaceae</taxon>
        <taxon>Mucilaginibacter</taxon>
    </lineage>
</organism>
<protein>
    <recommendedName>
        <fullName evidence="3">DUF5655 domain-containing protein</fullName>
    </recommendedName>
</protein>
<evidence type="ECO:0008006" key="3">
    <source>
        <dbReference type="Google" id="ProtNLM"/>
    </source>
</evidence>
<comment type="caution">
    <text evidence="1">The sequence shown here is derived from an EMBL/GenBank/DDBJ whole genome shotgun (WGS) entry which is preliminary data.</text>
</comment>
<dbReference type="RefSeq" id="WP_345210630.1">
    <property type="nucleotide sequence ID" value="NZ_BAABFT010000003.1"/>
</dbReference>
<evidence type="ECO:0000313" key="1">
    <source>
        <dbReference type="EMBL" id="GAA4318901.1"/>
    </source>
</evidence>
<evidence type="ECO:0000313" key="2">
    <source>
        <dbReference type="Proteomes" id="UP001500582"/>
    </source>
</evidence>
<gene>
    <name evidence="1" type="ORF">GCM10023149_17240</name>
</gene>
<dbReference type="Proteomes" id="UP001500582">
    <property type="component" value="Unassembled WGS sequence"/>
</dbReference>
<accession>A0ABP8G7B1</accession>